<sequence>MNDLLQPFWHVTQIVAGYILAVVAAALVLVGGFHAAPVVTYGLSPEAGTVAAAVILSTFIGGFAFVPALVAIAIGEVARWRGPIYWVVAGGAIAFIARALGYAPRFPEPPTIEASAGAARDALLQAALGAARPVELALAALPGGGLGKGEAAILAAGFAGGLVYWLVAGRRAGAWSAARS</sequence>
<accession>A0A1M7ZIP2</accession>
<gene>
    <name evidence="2" type="ORF">SAMN02745172_01748</name>
</gene>
<dbReference type="Proteomes" id="UP000186406">
    <property type="component" value="Unassembled WGS sequence"/>
</dbReference>
<dbReference type="EMBL" id="FRXO01000003">
    <property type="protein sequence ID" value="SHO64546.1"/>
    <property type="molecule type" value="Genomic_DNA"/>
</dbReference>
<protein>
    <submittedName>
        <fullName evidence="2">Uncharacterized protein</fullName>
    </submittedName>
</protein>
<proteinExistence type="predicted"/>
<dbReference type="STRING" id="1123029.SAMN02745172_01748"/>
<keyword evidence="1" id="KW-0472">Membrane</keyword>
<evidence type="ECO:0000313" key="3">
    <source>
        <dbReference type="Proteomes" id="UP000186406"/>
    </source>
</evidence>
<evidence type="ECO:0000313" key="2">
    <source>
        <dbReference type="EMBL" id="SHO64546.1"/>
    </source>
</evidence>
<feature type="transmembrane region" description="Helical" evidence="1">
    <location>
        <begin position="151"/>
        <end position="169"/>
    </location>
</feature>
<feature type="transmembrane region" description="Helical" evidence="1">
    <location>
        <begin position="7"/>
        <end position="30"/>
    </location>
</feature>
<dbReference type="RefSeq" id="WP_073627659.1">
    <property type="nucleotide sequence ID" value="NZ_FRXO01000003.1"/>
</dbReference>
<keyword evidence="3" id="KW-1185">Reference proteome</keyword>
<dbReference type="OrthoDB" id="7906671at2"/>
<dbReference type="AlphaFoldDB" id="A0A1M7ZIP2"/>
<feature type="transmembrane region" description="Helical" evidence="1">
    <location>
        <begin position="84"/>
        <end position="103"/>
    </location>
</feature>
<keyword evidence="1" id="KW-0812">Transmembrane</keyword>
<reference evidence="2 3" key="1">
    <citation type="submission" date="2016-12" db="EMBL/GenBank/DDBJ databases">
        <authorList>
            <person name="Song W.-J."/>
            <person name="Kurnit D.M."/>
        </authorList>
    </citation>
    <scope>NUCLEOTIDE SEQUENCE [LARGE SCALE GENOMIC DNA]</scope>
    <source>
        <strain evidence="2 3">DSM 19599</strain>
    </source>
</reference>
<organism evidence="2 3">
    <name type="scientific">Pseudoxanthobacter soli DSM 19599</name>
    <dbReference type="NCBI Taxonomy" id="1123029"/>
    <lineage>
        <taxon>Bacteria</taxon>
        <taxon>Pseudomonadati</taxon>
        <taxon>Pseudomonadota</taxon>
        <taxon>Alphaproteobacteria</taxon>
        <taxon>Hyphomicrobiales</taxon>
        <taxon>Segnochrobactraceae</taxon>
        <taxon>Pseudoxanthobacter</taxon>
    </lineage>
</organism>
<feature type="transmembrane region" description="Helical" evidence="1">
    <location>
        <begin position="50"/>
        <end position="72"/>
    </location>
</feature>
<keyword evidence="1" id="KW-1133">Transmembrane helix</keyword>
<evidence type="ECO:0000256" key="1">
    <source>
        <dbReference type="SAM" id="Phobius"/>
    </source>
</evidence>
<name>A0A1M7ZIP2_9HYPH</name>